<evidence type="ECO:0000313" key="3">
    <source>
        <dbReference type="Proteomes" id="UP000001351"/>
    </source>
</evidence>
<protein>
    <submittedName>
        <fullName evidence="2">Uncharacterized protein</fullName>
    </submittedName>
</protein>
<accession>E3FJ31</accession>
<organism evidence="2 3">
    <name type="scientific">Stigmatella aurantiaca (strain DW4/3-1)</name>
    <dbReference type="NCBI Taxonomy" id="378806"/>
    <lineage>
        <taxon>Bacteria</taxon>
        <taxon>Pseudomonadati</taxon>
        <taxon>Myxococcota</taxon>
        <taxon>Myxococcia</taxon>
        <taxon>Myxococcales</taxon>
        <taxon>Cystobacterineae</taxon>
        <taxon>Archangiaceae</taxon>
        <taxon>Stigmatella</taxon>
    </lineage>
</organism>
<reference evidence="2 3" key="1">
    <citation type="journal article" date="2011" name="Mol. Biol. Evol.">
        <title>Comparative genomic analysis of fruiting body formation in Myxococcales.</title>
        <authorList>
            <person name="Huntley S."/>
            <person name="Hamann N."/>
            <person name="Wegener-Feldbrugge S."/>
            <person name="Treuner-Lange A."/>
            <person name="Kube M."/>
            <person name="Reinhardt R."/>
            <person name="Klages S."/>
            <person name="Muller R."/>
            <person name="Ronning C.M."/>
            <person name="Nierman W.C."/>
            <person name="Sogaard-Andersen L."/>
        </authorList>
    </citation>
    <scope>NUCLEOTIDE SEQUENCE [LARGE SCALE GENOMIC DNA]</scope>
    <source>
        <strain evidence="2 3">DW4/3-1</strain>
    </source>
</reference>
<dbReference type="HOGENOM" id="CLU_2289951_0_0_7"/>
<dbReference type="EMBL" id="CP002271">
    <property type="protein sequence ID" value="ADO69126.1"/>
    <property type="molecule type" value="Genomic_DNA"/>
</dbReference>
<sequence>MFSVSSLAGLCEGFECVNDIAPDDVQRLRGQSTRPLRRDARRALFATAHLSPLWPRSSPVLPWPVIRVVNPAVPHETSCQPARCAPSSRRGSTIVSGTGGP</sequence>
<gene>
    <name evidence="2" type="ordered locus">STAUR_1322</name>
</gene>
<keyword evidence="3" id="KW-1185">Reference proteome</keyword>
<evidence type="ECO:0000256" key="1">
    <source>
        <dbReference type="SAM" id="MobiDB-lite"/>
    </source>
</evidence>
<proteinExistence type="predicted"/>
<name>E3FJ31_STIAD</name>
<dbReference type="AlphaFoldDB" id="E3FJ31"/>
<evidence type="ECO:0000313" key="2">
    <source>
        <dbReference type="EMBL" id="ADO69126.1"/>
    </source>
</evidence>
<feature type="compositionally biased region" description="Polar residues" evidence="1">
    <location>
        <begin position="89"/>
        <end position="101"/>
    </location>
</feature>
<dbReference type="KEGG" id="sur:STAUR_1322"/>
<feature type="region of interest" description="Disordered" evidence="1">
    <location>
        <begin position="78"/>
        <end position="101"/>
    </location>
</feature>
<dbReference type="Proteomes" id="UP000001351">
    <property type="component" value="Chromosome"/>
</dbReference>